<dbReference type="InterPro" id="IPR027417">
    <property type="entry name" value="P-loop_NTPase"/>
</dbReference>
<organism evidence="2 3">
    <name type="scientific">Pseudomonas fluvialis</name>
    <dbReference type="NCBI Taxonomy" id="1793966"/>
    <lineage>
        <taxon>Bacteria</taxon>
        <taxon>Pseudomonadati</taxon>
        <taxon>Pseudomonadota</taxon>
        <taxon>Gammaproteobacteria</taxon>
        <taxon>Pseudomonadales</taxon>
        <taxon>Pseudomonadaceae</taxon>
        <taxon>Pseudomonas</taxon>
    </lineage>
</organism>
<name>A0A7X0BT08_9PSED</name>
<evidence type="ECO:0000313" key="2">
    <source>
        <dbReference type="EMBL" id="MBB6342043.1"/>
    </source>
</evidence>
<dbReference type="Gene3D" id="3.40.50.10140">
    <property type="entry name" value="Toll/interleukin-1 receptor homology (TIR) domain"/>
    <property type="match status" value="1"/>
</dbReference>
<dbReference type="InterPro" id="IPR000157">
    <property type="entry name" value="TIR_dom"/>
</dbReference>
<dbReference type="EMBL" id="JACHLL010000003">
    <property type="protein sequence ID" value="MBB6342043.1"/>
    <property type="molecule type" value="Genomic_DNA"/>
</dbReference>
<dbReference type="GO" id="GO:0007165">
    <property type="term" value="P:signal transduction"/>
    <property type="evidence" value="ECO:0007669"/>
    <property type="project" value="InterPro"/>
</dbReference>
<keyword evidence="3" id="KW-1185">Reference proteome</keyword>
<evidence type="ECO:0000259" key="1">
    <source>
        <dbReference type="PROSITE" id="PS50104"/>
    </source>
</evidence>
<evidence type="ECO:0000313" key="3">
    <source>
        <dbReference type="Proteomes" id="UP000557193"/>
    </source>
</evidence>
<feature type="domain" description="TIR" evidence="1">
    <location>
        <begin position="3"/>
        <end position="145"/>
    </location>
</feature>
<dbReference type="AlphaFoldDB" id="A0A7X0BT08"/>
<sequence length="855" mass="98241">MSQPLKAFISYSHADEHHKNRLLQFLSILKRDGTLESWHDRLLVAGDKLDEEIEENLNSADLVVLLVSQDFISSYYCYEVELKKALSQVDRKESRIISIIVDHCTWRDTPLSDFVLMPRDAKPVTEYENSNKAWLEISEEIRRVCSVVKKKEIAHPEEVQVVENGDLNKDFQEYLAANEMILHHKAKDEVSLDDIYILPDLRTLDEEPGKFDSIVSSLKIESPGSCPRKTVIVGEEQSGKTALCKRLFKTHYDKGQVPVIIRGDEIKSADIQQLINSARAKAYAGAVPPSKTIIIEEVEAAKLNAKYLSSLIQGLLSRSEHVIFISGKVLRFNEMTWKEFSETSKYEILPFGHVLRGELINKWNSLGQEETIDLAELHAENDKVTHHIDSLLRKNIVPPKPVFILMILQTLESSSPSDYSLTAYGHCYNTLIQQSLKKSKIKSDQIDKYVNYLTELAHFIFATGRSRVTEEEVAQFKSYYSSRYLIDSHEKVIADLCSSGLLRRDLDSLSFSYKYIFYFYAAKYIAENQQGKNLSDIDSLCSKMHMEKHANILIFVTYHTRDQEILDRIVSFAQSIFPEETPATLESSDTEHFEDILKTVPALAMELRTAQDIEAERKSSLDRKDSLEGRVTAIESDDDDEMIETHTFADINRSAKAVEIIGQILRNRHGSLRLDQLASLTSTAFNTGLRFLSFYFKITKSLRSEIVDEITRVIRSQESLTDTEVTDLARKLFFQFCYSMSFSVIRKISFSTGSDHLIQIFKQIAEETNTPAGYLISLCIQLEFTKKINKDYLLEVKRNMDRSSISYRLMQEIVIQHLYLHNVDYADRQWLSAKLDIPMKEQRILQNQKQTKILN</sequence>
<dbReference type="RefSeq" id="WP_184683245.1">
    <property type="nucleotide sequence ID" value="NZ_JACHLL010000003.1"/>
</dbReference>
<proteinExistence type="predicted"/>
<gene>
    <name evidence="2" type="ORF">HNP49_002211</name>
</gene>
<dbReference type="InterPro" id="IPR035897">
    <property type="entry name" value="Toll_tir_struct_dom_sf"/>
</dbReference>
<accession>A0A7X0BT08</accession>
<dbReference type="Pfam" id="PF24406">
    <property type="entry name" value="nSTAND_NTPase4"/>
    <property type="match status" value="1"/>
</dbReference>
<dbReference type="SMART" id="SM00255">
    <property type="entry name" value="TIR"/>
    <property type="match status" value="1"/>
</dbReference>
<comment type="caution">
    <text evidence="2">The sequence shown here is derived from an EMBL/GenBank/DDBJ whole genome shotgun (WGS) entry which is preliminary data.</text>
</comment>
<dbReference type="Pfam" id="PF13676">
    <property type="entry name" value="TIR_2"/>
    <property type="match status" value="1"/>
</dbReference>
<dbReference type="Proteomes" id="UP000557193">
    <property type="component" value="Unassembled WGS sequence"/>
</dbReference>
<dbReference type="InterPro" id="IPR057123">
    <property type="entry name" value="STAND_NTPase4_dom"/>
</dbReference>
<protein>
    <recommendedName>
        <fullName evidence="1">TIR domain-containing protein</fullName>
    </recommendedName>
</protein>
<dbReference type="PROSITE" id="PS50104">
    <property type="entry name" value="TIR"/>
    <property type="match status" value="1"/>
</dbReference>
<dbReference type="SUPFAM" id="SSF52540">
    <property type="entry name" value="P-loop containing nucleoside triphosphate hydrolases"/>
    <property type="match status" value="1"/>
</dbReference>
<dbReference type="SUPFAM" id="SSF52200">
    <property type="entry name" value="Toll/Interleukin receptor TIR domain"/>
    <property type="match status" value="1"/>
</dbReference>
<reference evidence="2 3" key="1">
    <citation type="submission" date="2020-08" db="EMBL/GenBank/DDBJ databases">
        <title>Functional genomics of gut bacteria from endangered species of beetles.</title>
        <authorList>
            <person name="Carlos-Shanley C."/>
        </authorList>
    </citation>
    <scope>NUCLEOTIDE SEQUENCE [LARGE SCALE GENOMIC DNA]</scope>
    <source>
        <strain evidence="2 3">S00202</strain>
    </source>
</reference>